<dbReference type="InterPro" id="IPR011009">
    <property type="entry name" value="Kinase-like_dom_sf"/>
</dbReference>
<dbReference type="InterPro" id="IPR000719">
    <property type="entry name" value="Prot_kinase_dom"/>
</dbReference>
<sequence length="450" mass="50893">MFCSRYTTLFFLFLTDTTTKNELEIIKGFMIDKAVECAPKQASGGVNKLFLPDPFYAPNECNRSDICFDMIESLQLNSSITRRKSDFFMNDITENGYVDEKFGEESKKIDGNDIPNDEFEINFQHLNVLTNKKLGSGAFAVVYKGRLKQESKVLTAFLLKERGGNSTCGNNEIVDFNFEDTGISVSKGQSVEANMEVAVKMLHPQSDPNSSHELSREIEFMKELGYHSRILNIIGCVSSIHNPLLVLEYCANGDLLTFLRKRRPDIEKVKPDAEVKTLTKFVWEISDALIYIKSKGYIHRDVAARNVLLTSQMHAKLSDFGLCRYSAEAFYTTHGGKLPIKWTAPEALKKAEFSPQSDIWSLAVLMFEIFSYGDNPYPNVAATDMLAHLTAGNRLCRPETCPMEIYDLMTQCWTMEPDKRPTADDVKKFLEQVMILSPQVSSNCNPSVIR</sequence>
<evidence type="ECO:0000313" key="8">
    <source>
        <dbReference type="Proteomes" id="UP001201812"/>
    </source>
</evidence>
<dbReference type="InterPro" id="IPR020635">
    <property type="entry name" value="Tyr_kinase_cat_dom"/>
</dbReference>
<dbReference type="GO" id="GO:0004714">
    <property type="term" value="F:transmembrane receptor protein tyrosine kinase activity"/>
    <property type="evidence" value="ECO:0007669"/>
    <property type="project" value="TreeGrafter"/>
</dbReference>
<feature type="domain" description="Protein kinase" evidence="6">
    <location>
        <begin position="128"/>
        <end position="430"/>
    </location>
</feature>
<comment type="caution">
    <text evidence="7">The sequence shown here is derived from an EMBL/GenBank/DDBJ whole genome shotgun (WGS) entry which is preliminary data.</text>
</comment>
<dbReference type="FunFam" id="1.10.510.10:FF:000554">
    <property type="entry name" value="Predicted protein"/>
    <property type="match status" value="1"/>
</dbReference>
<evidence type="ECO:0000256" key="4">
    <source>
        <dbReference type="ARBA" id="ARBA00022840"/>
    </source>
</evidence>
<evidence type="ECO:0000256" key="1">
    <source>
        <dbReference type="ARBA" id="ARBA00022679"/>
    </source>
</evidence>
<keyword evidence="3 7" id="KW-0418">Kinase</keyword>
<dbReference type="AlphaFoldDB" id="A0AAD4NDK8"/>
<gene>
    <name evidence="7" type="ORF">DdX_00348</name>
</gene>
<dbReference type="PANTHER" id="PTHR24416:SF600">
    <property type="entry name" value="PDGF- AND VEGF-RECEPTOR RELATED, ISOFORM J"/>
    <property type="match status" value="1"/>
</dbReference>
<dbReference type="Gene3D" id="1.10.510.10">
    <property type="entry name" value="Transferase(Phosphotransferase) domain 1"/>
    <property type="match status" value="1"/>
</dbReference>
<dbReference type="Proteomes" id="UP001201812">
    <property type="component" value="Unassembled WGS sequence"/>
</dbReference>
<dbReference type="GO" id="GO:0005886">
    <property type="term" value="C:plasma membrane"/>
    <property type="evidence" value="ECO:0007669"/>
    <property type="project" value="TreeGrafter"/>
</dbReference>
<dbReference type="Gene3D" id="3.30.200.20">
    <property type="entry name" value="Phosphorylase Kinase, domain 1"/>
    <property type="match status" value="1"/>
</dbReference>
<organism evidence="7 8">
    <name type="scientific">Ditylenchus destructor</name>
    <dbReference type="NCBI Taxonomy" id="166010"/>
    <lineage>
        <taxon>Eukaryota</taxon>
        <taxon>Metazoa</taxon>
        <taxon>Ecdysozoa</taxon>
        <taxon>Nematoda</taxon>
        <taxon>Chromadorea</taxon>
        <taxon>Rhabditida</taxon>
        <taxon>Tylenchina</taxon>
        <taxon>Tylenchomorpha</taxon>
        <taxon>Sphaerularioidea</taxon>
        <taxon>Anguinidae</taxon>
        <taxon>Anguininae</taxon>
        <taxon>Ditylenchus</taxon>
    </lineage>
</organism>
<evidence type="ECO:0000256" key="3">
    <source>
        <dbReference type="ARBA" id="ARBA00022777"/>
    </source>
</evidence>
<dbReference type="InterPro" id="IPR001245">
    <property type="entry name" value="Ser-Thr/Tyr_kinase_cat_dom"/>
</dbReference>
<dbReference type="Pfam" id="PF07714">
    <property type="entry name" value="PK_Tyr_Ser-Thr"/>
    <property type="match status" value="1"/>
</dbReference>
<dbReference type="PROSITE" id="PS50011">
    <property type="entry name" value="PROTEIN_KINASE_DOM"/>
    <property type="match status" value="1"/>
</dbReference>
<dbReference type="InterPro" id="IPR050122">
    <property type="entry name" value="RTK"/>
</dbReference>
<evidence type="ECO:0000256" key="2">
    <source>
        <dbReference type="ARBA" id="ARBA00022741"/>
    </source>
</evidence>
<evidence type="ECO:0000256" key="5">
    <source>
        <dbReference type="ARBA" id="ARBA00023137"/>
    </source>
</evidence>
<keyword evidence="1" id="KW-0808">Transferase</keyword>
<dbReference type="SUPFAM" id="SSF56112">
    <property type="entry name" value="Protein kinase-like (PK-like)"/>
    <property type="match status" value="1"/>
</dbReference>
<dbReference type="PRINTS" id="PR00109">
    <property type="entry name" value="TYRKINASE"/>
</dbReference>
<dbReference type="GO" id="GO:0043235">
    <property type="term" value="C:receptor complex"/>
    <property type="evidence" value="ECO:0007669"/>
    <property type="project" value="TreeGrafter"/>
</dbReference>
<dbReference type="InterPro" id="IPR008266">
    <property type="entry name" value="Tyr_kinase_AS"/>
</dbReference>
<keyword evidence="5" id="KW-0829">Tyrosine-protein kinase</keyword>
<dbReference type="CDD" id="cd00192">
    <property type="entry name" value="PTKc"/>
    <property type="match status" value="1"/>
</dbReference>
<reference evidence="7" key="1">
    <citation type="submission" date="2022-01" db="EMBL/GenBank/DDBJ databases">
        <title>Genome Sequence Resource for Two Populations of Ditylenchus destructor, the Migratory Endoparasitic Phytonematode.</title>
        <authorList>
            <person name="Zhang H."/>
            <person name="Lin R."/>
            <person name="Xie B."/>
        </authorList>
    </citation>
    <scope>NUCLEOTIDE SEQUENCE</scope>
    <source>
        <strain evidence="7">BazhouSP</strain>
    </source>
</reference>
<proteinExistence type="predicted"/>
<keyword evidence="8" id="KW-1185">Reference proteome</keyword>
<accession>A0AAD4NDK8</accession>
<evidence type="ECO:0000313" key="7">
    <source>
        <dbReference type="EMBL" id="KAI1728187.1"/>
    </source>
</evidence>
<dbReference type="GO" id="GO:0007169">
    <property type="term" value="P:cell surface receptor protein tyrosine kinase signaling pathway"/>
    <property type="evidence" value="ECO:0007669"/>
    <property type="project" value="TreeGrafter"/>
</dbReference>
<dbReference type="SMART" id="SM00219">
    <property type="entry name" value="TyrKc"/>
    <property type="match status" value="1"/>
</dbReference>
<name>A0AAD4NDK8_9BILA</name>
<evidence type="ECO:0000259" key="6">
    <source>
        <dbReference type="PROSITE" id="PS50011"/>
    </source>
</evidence>
<dbReference type="PROSITE" id="PS00109">
    <property type="entry name" value="PROTEIN_KINASE_TYR"/>
    <property type="match status" value="1"/>
</dbReference>
<keyword evidence="2" id="KW-0547">Nucleotide-binding</keyword>
<dbReference type="EMBL" id="JAKKPZ010000001">
    <property type="protein sequence ID" value="KAI1728187.1"/>
    <property type="molecule type" value="Genomic_DNA"/>
</dbReference>
<keyword evidence="4" id="KW-0067">ATP-binding</keyword>
<protein>
    <submittedName>
        <fullName evidence="7">Protein tyrosine kinase domain-containing protein</fullName>
    </submittedName>
</protein>
<dbReference type="GO" id="GO:0005524">
    <property type="term" value="F:ATP binding"/>
    <property type="evidence" value="ECO:0007669"/>
    <property type="project" value="UniProtKB-KW"/>
</dbReference>
<dbReference type="PANTHER" id="PTHR24416">
    <property type="entry name" value="TYROSINE-PROTEIN KINASE RECEPTOR"/>
    <property type="match status" value="1"/>
</dbReference>